<evidence type="ECO:0000259" key="5">
    <source>
        <dbReference type="Pfam" id="PF13229"/>
    </source>
</evidence>
<keyword evidence="3" id="KW-0732">Signal</keyword>
<dbReference type="InterPro" id="IPR011050">
    <property type="entry name" value="Pectin_lyase_fold/virulence"/>
</dbReference>
<dbReference type="InterPro" id="IPR039448">
    <property type="entry name" value="Beta_helix"/>
</dbReference>
<dbReference type="Proteomes" id="UP001501257">
    <property type="component" value="Unassembled WGS sequence"/>
</dbReference>
<evidence type="ECO:0000256" key="2">
    <source>
        <dbReference type="ARBA" id="ARBA00022525"/>
    </source>
</evidence>
<dbReference type="NCBIfam" id="TIGR03804">
    <property type="entry name" value="para_beta_helix"/>
    <property type="match status" value="1"/>
</dbReference>
<feature type="compositionally biased region" description="Low complexity" evidence="4">
    <location>
        <begin position="230"/>
        <end position="241"/>
    </location>
</feature>
<dbReference type="SMART" id="SM00710">
    <property type="entry name" value="PbH1"/>
    <property type="match status" value="7"/>
</dbReference>
<dbReference type="PANTHER" id="PTHR40088">
    <property type="entry name" value="PECTATE LYASE (EUROFUNG)"/>
    <property type="match status" value="1"/>
</dbReference>
<dbReference type="SUPFAM" id="SSF51126">
    <property type="entry name" value="Pectin lyase-like"/>
    <property type="match status" value="1"/>
</dbReference>
<evidence type="ECO:0000313" key="7">
    <source>
        <dbReference type="Proteomes" id="UP001501257"/>
    </source>
</evidence>
<organism evidence="6 7">
    <name type="scientific">Paeniglutamicibacter antarcticus</name>
    <dbReference type="NCBI Taxonomy" id="494023"/>
    <lineage>
        <taxon>Bacteria</taxon>
        <taxon>Bacillati</taxon>
        <taxon>Actinomycetota</taxon>
        <taxon>Actinomycetes</taxon>
        <taxon>Micrococcales</taxon>
        <taxon>Micrococcaceae</taxon>
        <taxon>Paeniglutamicibacter</taxon>
    </lineage>
</organism>
<feature type="domain" description="Right handed beta helix" evidence="5">
    <location>
        <begin position="434"/>
        <end position="588"/>
    </location>
</feature>
<evidence type="ECO:0000256" key="3">
    <source>
        <dbReference type="ARBA" id="ARBA00022729"/>
    </source>
</evidence>
<sequence length="761" mass="80422">MGPSYTLNEASRFSMAREIGAFKVLPGKNSTATAALEQRDVAAGVDVSFDSLPTSGSLYANIALRHSGASHYEGSLRLTSDGALRLEVSKHISGTKTIIKSTKIASNVIPGKTYHLDFEVGGKGQTRLKARASQGSAGKDWQIEHTDSGSAQITTAGNLRIGGYQSASAKKASGIHVDNLRATQSSDQPKVGLPPVATPPVANEPIKPPPEQPQQPDSETRLPSNALYVATSGRSSASGTSKAPMKSLSQAVSKASNGQTIVVRGGTYHESVTIPTGKTLHLRSYPGEHVWMDGSSTLSGFSASSGGYATAWKHDFDSSPTFTRGAKDSKEEAWGFVNSQHPMAAHPEQVWVDEKRQVQVKKLTALKPGSFYVDGKANKLYLGTNPSGKNVEATTLVKALSIRGAKSSIDGINVRRFAPSVPDMGAITAEKPGIVLKNMTVEDSSTTGINVSAVNNKISNVTIRRSGMLGVNAVYADGLQVNHLNSSDNNLGRFNSSPVSGGLKITRSRGIDVKNSQFLNNYGPGLWIDESVYDTKVVNNDMIRNKTHGLSLEISAKATVANNRIIGNGGNGIKLNNTSDVAIWNNTISGPNRAINIVQDKRRGANNGDAGHDPRQSFPDATMPWVIKNVTVKNNVLSNTGGGNAILAVEDFSKKLTAEDMKISLNANAYHRTSAKSPKWSVVWSKGAGNPSVYTTLAAFQKAKPTEGSSFEITATSIVDGNNNTTTSVTGKNRKATALPANIASLTGLASGSKLLGASKR</sequence>
<evidence type="ECO:0000256" key="4">
    <source>
        <dbReference type="SAM" id="MobiDB-lite"/>
    </source>
</evidence>
<dbReference type="InterPro" id="IPR052052">
    <property type="entry name" value="Polysaccharide_Lyase_9"/>
</dbReference>
<dbReference type="InterPro" id="IPR006626">
    <property type="entry name" value="PbH1"/>
</dbReference>
<dbReference type="EMBL" id="BAABLK010000033">
    <property type="protein sequence ID" value="GAA5227768.1"/>
    <property type="molecule type" value="Genomic_DNA"/>
</dbReference>
<feature type="region of interest" description="Disordered" evidence="4">
    <location>
        <begin position="181"/>
        <end position="257"/>
    </location>
</feature>
<proteinExistence type="predicted"/>
<accession>A0ABP9TPJ1</accession>
<dbReference type="InterPro" id="IPR022441">
    <property type="entry name" value="Para_beta_helix_rpt-2"/>
</dbReference>
<dbReference type="PANTHER" id="PTHR40088:SF2">
    <property type="entry name" value="SECRETED SUGAR HYDROLASE"/>
    <property type="match status" value="1"/>
</dbReference>
<keyword evidence="7" id="KW-1185">Reference proteome</keyword>
<dbReference type="InterPro" id="IPR012334">
    <property type="entry name" value="Pectin_lyas_fold"/>
</dbReference>
<gene>
    <name evidence="6" type="ORF">GCM10025778_23010</name>
</gene>
<feature type="compositionally biased region" description="Polar residues" evidence="4">
    <location>
        <begin position="247"/>
        <end position="257"/>
    </location>
</feature>
<keyword evidence="2" id="KW-0964">Secreted</keyword>
<evidence type="ECO:0000313" key="6">
    <source>
        <dbReference type="EMBL" id="GAA5227768.1"/>
    </source>
</evidence>
<comment type="subcellular location">
    <subcellularLocation>
        <location evidence="1">Secreted</location>
    </subcellularLocation>
</comment>
<comment type="caution">
    <text evidence="6">The sequence shown here is derived from an EMBL/GenBank/DDBJ whole genome shotgun (WGS) entry which is preliminary data.</text>
</comment>
<dbReference type="Pfam" id="PF13229">
    <property type="entry name" value="Beta_helix"/>
    <property type="match status" value="1"/>
</dbReference>
<name>A0ABP9TPJ1_9MICC</name>
<reference evidence="7" key="1">
    <citation type="journal article" date="2019" name="Int. J. Syst. Evol. Microbiol.">
        <title>The Global Catalogue of Microorganisms (GCM) 10K type strain sequencing project: providing services to taxonomists for standard genome sequencing and annotation.</title>
        <authorList>
            <consortium name="The Broad Institute Genomics Platform"/>
            <consortium name="The Broad Institute Genome Sequencing Center for Infectious Disease"/>
            <person name="Wu L."/>
            <person name="Ma J."/>
        </authorList>
    </citation>
    <scope>NUCLEOTIDE SEQUENCE [LARGE SCALE GENOMIC DNA]</scope>
    <source>
        <strain evidence="7">JCM 18952</strain>
    </source>
</reference>
<dbReference type="Gene3D" id="2.160.20.10">
    <property type="entry name" value="Single-stranded right-handed beta-helix, Pectin lyase-like"/>
    <property type="match status" value="1"/>
</dbReference>
<protein>
    <recommendedName>
        <fullName evidence="5">Right handed beta helix domain-containing protein</fullName>
    </recommendedName>
</protein>
<evidence type="ECO:0000256" key="1">
    <source>
        <dbReference type="ARBA" id="ARBA00004613"/>
    </source>
</evidence>